<keyword evidence="6 11" id="KW-0812">Transmembrane</keyword>
<evidence type="ECO:0000256" key="10">
    <source>
        <dbReference type="ARBA" id="ARBA00023136"/>
    </source>
</evidence>
<feature type="domain" description="Histidine kinase" evidence="12">
    <location>
        <begin position="124"/>
        <end position="324"/>
    </location>
</feature>
<dbReference type="EC" id="2.7.13.3" evidence="3"/>
<dbReference type="GO" id="GO:0016036">
    <property type="term" value="P:cellular response to phosphate starvation"/>
    <property type="evidence" value="ECO:0007669"/>
    <property type="project" value="TreeGrafter"/>
</dbReference>
<dbReference type="SUPFAM" id="SSF55874">
    <property type="entry name" value="ATPase domain of HSP90 chaperone/DNA topoisomerase II/histidine kinase"/>
    <property type="match status" value="1"/>
</dbReference>
<evidence type="ECO:0000256" key="4">
    <source>
        <dbReference type="ARBA" id="ARBA00022475"/>
    </source>
</evidence>
<reference evidence="13" key="1">
    <citation type="submission" date="2020-10" db="EMBL/GenBank/DDBJ databases">
        <authorList>
            <person name="Gilroy R."/>
        </authorList>
    </citation>
    <scope>NUCLEOTIDE SEQUENCE</scope>
    <source>
        <strain evidence="13">ChiHcec3-11533</strain>
    </source>
</reference>
<dbReference type="EMBL" id="DVMU01000119">
    <property type="protein sequence ID" value="HIU33974.1"/>
    <property type="molecule type" value="Genomic_DNA"/>
</dbReference>
<dbReference type="Pfam" id="PF02518">
    <property type="entry name" value="HATPase_c"/>
    <property type="match status" value="1"/>
</dbReference>
<dbReference type="Proteomes" id="UP000824072">
    <property type="component" value="Unassembled WGS sequence"/>
</dbReference>
<evidence type="ECO:0000313" key="13">
    <source>
        <dbReference type="EMBL" id="HIU33974.1"/>
    </source>
</evidence>
<dbReference type="InterPro" id="IPR050351">
    <property type="entry name" value="BphY/WalK/GraS-like"/>
</dbReference>
<gene>
    <name evidence="13" type="ORF">IAB02_05370</name>
</gene>
<keyword evidence="8 11" id="KW-1133">Transmembrane helix</keyword>
<dbReference type="GO" id="GO:0005886">
    <property type="term" value="C:plasma membrane"/>
    <property type="evidence" value="ECO:0007669"/>
    <property type="project" value="UniProtKB-SubCell"/>
</dbReference>
<evidence type="ECO:0000256" key="9">
    <source>
        <dbReference type="ARBA" id="ARBA00023012"/>
    </source>
</evidence>
<dbReference type="InterPro" id="IPR036890">
    <property type="entry name" value="HATPase_C_sf"/>
</dbReference>
<evidence type="ECO:0000256" key="2">
    <source>
        <dbReference type="ARBA" id="ARBA00004651"/>
    </source>
</evidence>
<accession>A0A9D1IDQ2</accession>
<name>A0A9D1IDQ2_9FIRM</name>
<feature type="transmembrane region" description="Helical" evidence="11">
    <location>
        <begin position="40"/>
        <end position="63"/>
    </location>
</feature>
<comment type="caution">
    <text evidence="13">The sequence shown here is derived from an EMBL/GenBank/DDBJ whole genome shotgun (WGS) entry which is preliminary data.</text>
</comment>
<dbReference type="SMART" id="SM00387">
    <property type="entry name" value="HATPase_c"/>
    <property type="match status" value="1"/>
</dbReference>
<dbReference type="Gene3D" id="3.30.565.10">
    <property type="entry name" value="Histidine kinase-like ATPase, C-terminal domain"/>
    <property type="match status" value="1"/>
</dbReference>
<evidence type="ECO:0000256" key="8">
    <source>
        <dbReference type="ARBA" id="ARBA00022989"/>
    </source>
</evidence>
<keyword evidence="4" id="KW-1003">Cell membrane</keyword>
<keyword evidence="7 13" id="KW-0418">Kinase</keyword>
<protein>
    <recommendedName>
        <fullName evidence="3">histidine kinase</fullName>
        <ecNumber evidence="3">2.7.13.3</ecNumber>
    </recommendedName>
</protein>
<evidence type="ECO:0000256" key="11">
    <source>
        <dbReference type="SAM" id="Phobius"/>
    </source>
</evidence>
<dbReference type="InterPro" id="IPR005467">
    <property type="entry name" value="His_kinase_dom"/>
</dbReference>
<evidence type="ECO:0000256" key="6">
    <source>
        <dbReference type="ARBA" id="ARBA00022692"/>
    </source>
</evidence>
<proteinExistence type="predicted"/>
<evidence type="ECO:0000256" key="1">
    <source>
        <dbReference type="ARBA" id="ARBA00000085"/>
    </source>
</evidence>
<dbReference type="InterPro" id="IPR036097">
    <property type="entry name" value="HisK_dim/P_sf"/>
</dbReference>
<organism evidence="13 14">
    <name type="scientific">Candidatus Pullichristensenella excrementigallinarum</name>
    <dbReference type="NCBI Taxonomy" id="2840907"/>
    <lineage>
        <taxon>Bacteria</taxon>
        <taxon>Bacillati</taxon>
        <taxon>Bacillota</taxon>
        <taxon>Clostridia</taxon>
        <taxon>Candidatus Pullichristensenella</taxon>
    </lineage>
</organism>
<comment type="subcellular location">
    <subcellularLocation>
        <location evidence="2">Cell membrane</location>
        <topology evidence="2">Multi-pass membrane protein</topology>
    </subcellularLocation>
</comment>
<dbReference type="PROSITE" id="PS50109">
    <property type="entry name" value="HIS_KIN"/>
    <property type="match status" value="1"/>
</dbReference>
<dbReference type="SUPFAM" id="SSF47384">
    <property type="entry name" value="Homodimeric domain of signal transducing histidine kinase"/>
    <property type="match status" value="1"/>
</dbReference>
<dbReference type="AlphaFoldDB" id="A0A9D1IDQ2"/>
<evidence type="ECO:0000313" key="14">
    <source>
        <dbReference type="Proteomes" id="UP000824072"/>
    </source>
</evidence>
<evidence type="ECO:0000259" key="12">
    <source>
        <dbReference type="PROSITE" id="PS50109"/>
    </source>
</evidence>
<dbReference type="GO" id="GO:0004721">
    <property type="term" value="F:phosphoprotein phosphatase activity"/>
    <property type="evidence" value="ECO:0007669"/>
    <property type="project" value="TreeGrafter"/>
</dbReference>
<dbReference type="InterPro" id="IPR003594">
    <property type="entry name" value="HATPase_dom"/>
</dbReference>
<dbReference type="PANTHER" id="PTHR45453:SF2">
    <property type="entry name" value="HISTIDINE KINASE"/>
    <property type="match status" value="1"/>
</dbReference>
<evidence type="ECO:0000256" key="3">
    <source>
        <dbReference type="ARBA" id="ARBA00012438"/>
    </source>
</evidence>
<evidence type="ECO:0000256" key="5">
    <source>
        <dbReference type="ARBA" id="ARBA00022679"/>
    </source>
</evidence>
<keyword evidence="9" id="KW-0902">Two-component regulatory system</keyword>
<dbReference type="GO" id="GO:0000155">
    <property type="term" value="F:phosphorelay sensor kinase activity"/>
    <property type="evidence" value="ECO:0007669"/>
    <property type="project" value="InterPro"/>
</dbReference>
<keyword evidence="10 11" id="KW-0472">Membrane</keyword>
<reference evidence="13" key="2">
    <citation type="journal article" date="2021" name="PeerJ">
        <title>Extensive microbial diversity within the chicken gut microbiome revealed by metagenomics and culture.</title>
        <authorList>
            <person name="Gilroy R."/>
            <person name="Ravi A."/>
            <person name="Getino M."/>
            <person name="Pursley I."/>
            <person name="Horton D.L."/>
            <person name="Alikhan N.F."/>
            <person name="Baker D."/>
            <person name="Gharbi K."/>
            <person name="Hall N."/>
            <person name="Watson M."/>
            <person name="Adriaenssens E.M."/>
            <person name="Foster-Nyarko E."/>
            <person name="Jarju S."/>
            <person name="Secka A."/>
            <person name="Antonio M."/>
            <person name="Oren A."/>
            <person name="Chaudhuri R.R."/>
            <person name="La Ragione R."/>
            <person name="Hildebrand F."/>
            <person name="Pallen M.J."/>
        </authorList>
    </citation>
    <scope>NUCLEOTIDE SEQUENCE</scope>
    <source>
        <strain evidence="13">ChiHcec3-11533</strain>
    </source>
</reference>
<comment type="catalytic activity">
    <reaction evidence="1">
        <text>ATP + protein L-histidine = ADP + protein N-phospho-L-histidine.</text>
        <dbReference type="EC" id="2.7.13.3"/>
    </reaction>
</comment>
<dbReference type="PANTHER" id="PTHR45453">
    <property type="entry name" value="PHOSPHATE REGULON SENSOR PROTEIN PHOR"/>
    <property type="match status" value="1"/>
</dbReference>
<sequence>MKLLKDYLFLHRKSLIAFALLALIFCGVFALYRLPVESVLYALGLWMLAVLGLAGFDFSRFCVRRRTLEGMLKNIADGLDALPPASNCLEEDYQALLDALFRAKAGAATRADAAFRDMQDYSALWAHQIKTPIAAMRLLLQAHPSSESRALEGELFKIEQYVEMLLSYLRLEGSSRDLVMRACDLDEMLRQAIKKYARFFIDQKISLRYEPVRRQVLTDDKWFLFALEQILSNAVKYTPGGEIRIDLEGDWLVIADTGIGIAAEDLPRVFEKGYTGYNGRTGRKSTGLGLYLTGRALKMLHHEIQIQSAPNQGTRVRICLTRPDLSP</sequence>
<evidence type="ECO:0000256" key="7">
    <source>
        <dbReference type="ARBA" id="ARBA00022777"/>
    </source>
</evidence>
<keyword evidence="5" id="KW-0808">Transferase</keyword>